<gene>
    <name evidence="5" type="primary">USB1</name>
    <name evidence="7" type="ORF">CCM_07683</name>
</gene>
<comment type="function">
    <text evidence="5">Phosphodiesterase responsible for the U6 snRNA 3' end processing. Acts as an exoribonuclease (RNase) responsible for trimming the poly(U) tract of the last nucleotides in the pre-U6 snRNA molecule, leading to the formation of mature U6 snRNA.</text>
</comment>
<evidence type="ECO:0000256" key="3">
    <source>
        <dbReference type="ARBA" id="ARBA00023239"/>
    </source>
</evidence>
<dbReference type="InterPro" id="IPR027521">
    <property type="entry name" value="Usb1"/>
</dbReference>
<keyword evidence="4 5" id="KW-0539">Nucleus</keyword>
<comment type="similarity">
    <text evidence="5">Belongs to the 2H phosphoesterase superfamily. USB1 family.</text>
</comment>
<feature type="active site" description="Proton donor/acceptor" evidence="5">
    <location>
        <position position="236"/>
    </location>
</feature>
<dbReference type="EC" id="3.1.4.-" evidence="5"/>
<dbReference type="GO" id="GO:0034477">
    <property type="term" value="P:U6 snRNA 3'-end processing"/>
    <property type="evidence" value="ECO:0007669"/>
    <property type="project" value="UniProtKB-UniRule"/>
</dbReference>
<feature type="compositionally biased region" description="Low complexity" evidence="6">
    <location>
        <begin position="1"/>
        <end position="10"/>
    </location>
</feature>
<dbReference type="OrthoDB" id="49151at2759"/>
<evidence type="ECO:0000313" key="8">
    <source>
        <dbReference type="Proteomes" id="UP000001610"/>
    </source>
</evidence>
<dbReference type="KEGG" id="cmt:CCM_07683"/>
<proteinExistence type="inferred from homology"/>
<keyword evidence="1 5" id="KW-0540">Nuclease</keyword>
<dbReference type="STRING" id="983644.G3JQY7"/>
<evidence type="ECO:0000256" key="1">
    <source>
        <dbReference type="ARBA" id="ARBA00022722"/>
    </source>
</evidence>
<name>G3JQY7_CORMM</name>
<dbReference type="Proteomes" id="UP000001610">
    <property type="component" value="Unassembled WGS sequence"/>
</dbReference>
<reference evidence="7 8" key="1">
    <citation type="journal article" date="2011" name="Genome Biol.">
        <title>Genome sequence of the insect pathogenic fungus Cordyceps militaris, a valued traditional Chinese medicine.</title>
        <authorList>
            <person name="Zheng P."/>
            <person name="Xia Y."/>
            <person name="Xiao G."/>
            <person name="Xiong C."/>
            <person name="Hu X."/>
            <person name="Zhang S."/>
            <person name="Zheng H."/>
            <person name="Huang Y."/>
            <person name="Zhou Y."/>
            <person name="Wang S."/>
            <person name="Zhao G.P."/>
            <person name="Liu X."/>
            <person name="St Leger R.J."/>
            <person name="Wang C."/>
        </authorList>
    </citation>
    <scope>NUCLEOTIDE SEQUENCE [LARGE SCALE GENOMIC DNA]</scope>
    <source>
        <strain evidence="7 8">CM01</strain>
    </source>
</reference>
<evidence type="ECO:0000256" key="4">
    <source>
        <dbReference type="ARBA" id="ARBA00023242"/>
    </source>
</evidence>
<dbReference type="PANTHER" id="PTHR13522:SF3">
    <property type="entry name" value="U6 SNRNA PHOSPHODIESTERASE 1"/>
    <property type="match status" value="1"/>
</dbReference>
<dbReference type="InParanoid" id="G3JQY7"/>
<dbReference type="Pfam" id="PF09749">
    <property type="entry name" value="HVSL"/>
    <property type="match status" value="1"/>
</dbReference>
<keyword evidence="3" id="KW-0456">Lyase</keyword>
<dbReference type="HOGENOM" id="CLU_050234_1_0_1"/>
<keyword evidence="8" id="KW-1185">Reference proteome</keyword>
<protein>
    <recommendedName>
        <fullName evidence="5">U6 snRNA phosphodiesterase</fullName>
        <ecNumber evidence="5">3.1.4.-</ecNumber>
    </recommendedName>
</protein>
<accession>G3JQY7</accession>
<dbReference type="GO" id="GO:0016829">
    <property type="term" value="F:lyase activity"/>
    <property type="evidence" value="ECO:0007669"/>
    <property type="project" value="UniProtKB-KW"/>
</dbReference>
<dbReference type="PANTHER" id="PTHR13522">
    <property type="entry name" value="U6 SNRNA PHOSPHODIESTERASE 1"/>
    <property type="match status" value="1"/>
</dbReference>
<evidence type="ECO:0000256" key="6">
    <source>
        <dbReference type="SAM" id="MobiDB-lite"/>
    </source>
</evidence>
<dbReference type="HAMAP" id="MF_03040">
    <property type="entry name" value="USB1"/>
    <property type="match status" value="1"/>
</dbReference>
<dbReference type="OMA" id="FHVSIGW"/>
<dbReference type="Gene3D" id="3.90.1140.10">
    <property type="entry name" value="Cyclic phosphodiesterase"/>
    <property type="match status" value="1"/>
</dbReference>
<feature type="active site" description="Proton donor/acceptor" evidence="5">
    <location>
        <position position="134"/>
    </location>
</feature>
<dbReference type="RefSeq" id="XP_006672886.1">
    <property type="nucleotide sequence ID" value="XM_006672823.1"/>
</dbReference>
<dbReference type="eggNOG" id="KOG3102">
    <property type="taxonomic scope" value="Eukaryota"/>
</dbReference>
<sequence length="305" mass="33017">MALVDYSSSSDGEDGDGARPVAKQQKKRGAAATGGEVAPPLSSMPPLPSEFHDLYAATVRQSTVDDPSLHQGRKRQVPHIAGHWPSHVYIEWRPSYEQHAVLTRLLTKVEESLDRETELHPFLTSDLGAPLPLHVSLSRPLSLATADKDDFLQRVSTSLGGAVRPFAVRPRRLAWFASPDSNRCFLVLGVAAATDNGGSDGGPLMELLRRSNAAASRARQPLLYQADEEAARTAFHVSIAWTFGRPPGQEGLGDLPARELPLDEVMAWTIGVDSVKVKIGNTVTSIALSGHAPGYDQTRFLFDEA</sequence>
<keyword evidence="2 5" id="KW-0378">Hydrolase</keyword>
<organism evidence="7 8">
    <name type="scientific">Cordyceps militaris (strain CM01)</name>
    <name type="common">Caterpillar fungus</name>
    <dbReference type="NCBI Taxonomy" id="983644"/>
    <lineage>
        <taxon>Eukaryota</taxon>
        <taxon>Fungi</taxon>
        <taxon>Dikarya</taxon>
        <taxon>Ascomycota</taxon>
        <taxon>Pezizomycotina</taxon>
        <taxon>Sordariomycetes</taxon>
        <taxon>Hypocreomycetidae</taxon>
        <taxon>Hypocreales</taxon>
        <taxon>Cordycipitaceae</taxon>
        <taxon>Cordyceps</taxon>
    </lineage>
</organism>
<dbReference type="VEuPathDB" id="FungiDB:CCM_07683"/>
<feature type="region of interest" description="Disordered" evidence="6">
    <location>
        <begin position="1"/>
        <end position="46"/>
    </location>
</feature>
<comment type="subcellular location">
    <subcellularLocation>
        <location evidence="5">Nucleus</location>
    </subcellularLocation>
</comment>
<dbReference type="GO" id="GO:1990838">
    <property type="term" value="F:poly(U)-specific exoribonuclease activity, producing 3' uridine cyclic phosphate ends"/>
    <property type="evidence" value="ECO:0007669"/>
    <property type="project" value="UniProtKB-UniRule"/>
</dbReference>
<dbReference type="GO" id="GO:0005634">
    <property type="term" value="C:nucleus"/>
    <property type="evidence" value="ECO:0007669"/>
    <property type="project" value="UniProtKB-SubCell"/>
</dbReference>
<dbReference type="GeneID" id="18169693"/>
<dbReference type="EMBL" id="JH126404">
    <property type="protein sequence ID" value="EGX89431.1"/>
    <property type="molecule type" value="Genomic_DNA"/>
</dbReference>
<dbReference type="AlphaFoldDB" id="G3JQY7"/>
<evidence type="ECO:0000256" key="2">
    <source>
        <dbReference type="ARBA" id="ARBA00022801"/>
    </source>
</evidence>
<evidence type="ECO:0000313" key="7">
    <source>
        <dbReference type="EMBL" id="EGX89431.1"/>
    </source>
</evidence>
<evidence type="ECO:0000256" key="5">
    <source>
        <dbReference type="HAMAP-Rule" id="MF_03040"/>
    </source>
</evidence>